<name>A0A8J7HY01_9NOST</name>
<feature type="compositionally biased region" description="Polar residues" evidence="1">
    <location>
        <begin position="8"/>
        <end position="20"/>
    </location>
</feature>
<reference evidence="2 3" key="1">
    <citation type="journal article" date="2021" name="Int. J. Syst. Evol. Microbiol.">
        <title>Amazonocrinis nigriterrae gen. nov., sp. nov., Atlanticothrix silvestris gen. nov., sp. nov. and Dendronalium phyllosphericum gen. nov., sp. nov., nostocacean cyanobacteria from Brazilian environments.</title>
        <authorList>
            <person name="Alvarenga D.O."/>
            <person name="Andreote A.P.D."/>
            <person name="Branco L.H.Z."/>
            <person name="Delbaje E."/>
            <person name="Cruz R.B."/>
            <person name="Varani A.M."/>
            <person name="Fiore M.F."/>
        </authorList>
    </citation>
    <scope>NUCLEOTIDE SEQUENCE [LARGE SCALE GENOMIC DNA]</scope>
    <source>
        <strain evidence="2 3">CENA67</strain>
    </source>
</reference>
<gene>
    <name evidence="2" type="ORF">I8748_25255</name>
</gene>
<dbReference type="RefSeq" id="WP_198127239.1">
    <property type="nucleotide sequence ID" value="NZ_JAECZC010000062.1"/>
</dbReference>
<proteinExistence type="predicted"/>
<dbReference type="InterPro" id="IPR020280">
    <property type="entry name" value="MccV"/>
</dbReference>
<dbReference type="EMBL" id="JAECZC010000062">
    <property type="protein sequence ID" value="MBH8565442.1"/>
    <property type="molecule type" value="Genomic_DNA"/>
</dbReference>
<dbReference type="Proteomes" id="UP000632766">
    <property type="component" value="Unassembled WGS sequence"/>
</dbReference>
<organism evidence="2 3">
    <name type="scientific">Amazonocrinis nigriterrae CENA67</name>
    <dbReference type="NCBI Taxonomy" id="2794033"/>
    <lineage>
        <taxon>Bacteria</taxon>
        <taxon>Bacillati</taxon>
        <taxon>Cyanobacteriota</taxon>
        <taxon>Cyanophyceae</taxon>
        <taxon>Nostocales</taxon>
        <taxon>Nostocaceae</taxon>
        <taxon>Amazonocrinis</taxon>
        <taxon>Amazonocrinis nigriterrae</taxon>
    </lineage>
</organism>
<feature type="region of interest" description="Disordered" evidence="1">
    <location>
        <begin position="1"/>
        <end position="26"/>
    </location>
</feature>
<evidence type="ECO:0000256" key="1">
    <source>
        <dbReference type="SAM" id="MobiDB-lite"/>
    </source>
</evidence>
<evidence type="ECO:0000313" key="2">
    <source>
        <dbReference type="EMBL" id="MBH8565442.1"/>
    </source>
</evidence>
<accession>A0A8J7HY01</accession>
<dbReference type="AlphaFoldDB" id="A0A8J7HY01"/>
<comment type="caution">
    <text evidence="2">The sequence shown here is derived from an EMBL/GenBank/DDBJ whole genome shotgun (WGS) entry which is preliminary data.</text>
</comment>
<protein>
    <submittedName>
        <fullName evidence="2">Colicin V family bacteriocin</fullName>
    </submittedName>
</protein>
<keyword evidence="3" id="KW-1185">Reference proteome</keyword>
<evidence type="ECO:0000313" key="3">
    <source>
        <dbReference type="Proteomes" id="UP000632766"/>
    </source>
</evidence>
<dbReference type="Pfam" id="PF17508">
    <property type="entry name" value="MccV"/>
    <property type="match status" value="1"/>
</dbReference>
<sequence length="118" mass="11912">MNNEEHSTSNLENENQTTPNAHPIVTGLGVAGGGIAGAALGRSIGGKVGGVIGGVAGAIAGGVAANELAVYTEEFVEELQPTVGLGLGADHKPIELPPHYSWEELKALSKPQGGNFET</sequence>